<evidence type="ECO:0000313" key="2">
    <source>
        <dbReference type="Proteomes" id="UP000011859"/>
    </source>
</evidence>
<dbReference type="EMBL" id="CP003470">
    <property type="protein sequence ID" value="AGG90941.1"/>
    <property type="molecule type" value="Genomic_DNA"/>
</dbReference>
<keyword evidence="2" id="KW-1185">Reference proteome</keyword>
<reference evidence="1 2" key="1">
    <citation type="submission" date="2012-04" db="EMBL/GenBank/DDBJ databases">
        <title>Complete genome of Rhodanobacter sp. 2APBS1.</title>
        <authorList>
            <consortium name="US DOE Joint Genome Institute"/>
            <person name="Huntemann M."/>
            <person name="Wei C.-L."/>
            <person name="Han J."/>
            <person name="Detter J.C."/>
            <person name="Han C."/>
            <person name="Tapia R."/>
            <person name="Munk A.C.C."/>
            <person name="Chen A."/>
            <person name="Krypides N."/>
            <person name="Mavromatis K."/>
            <person name="Markowitz V."/>
            <person name="Szeto E."/>
            <person name="Ivanova N."/>
            <person name="Mikhailova N."/>
            <person name="Ovchinnikova G."/>
            <person name="Pagani I."/>
            <person name="Pati A."/>
            <person name="Goodwin L."/>
            <person name="Peters L."/>
            <person name="Pitluck S."/>
            <person name="Woyke T."/>
            <person name="Prakash O."/>
            <person name="Elkins J."/>
            <person name="Brown S."/>
            <person name="Palumbo A."/>
            <person name="Hemme C."/>
            <person name="Zhou J."/>
            <person name="Watson D."/>
            <person name="Jardine P."/>
            <person name="Kostka J."/>
            <person name="Green S."/>
        </authorList>
    </citation>
    <scope>NUCLEOTIDE SEQUENCE [LARGE SCALE GENOMIC DNA]</scope>
    <source>
        <strain evidence="1 2">2APBS1</strain>
    </source>
</reference>
<dbReference type="HOGENOM" id="CLU_434673_0_0_6"/>
<dbReference type="AlphaFoldDB" id="M4NU10"/>
<gene>
    <name evidence="1" type="ORF">R2APBS1_3890</name>
</gene>
<accession>M4NU10</accession>
<protein>
    <recommendedName>
        <fullName evidence="3">Integrase</fullName>
    </recommendedName>
</protein>
<dbReference type="KEGG" id="rhd:R2APBS1_3890"/>
<evidence type="ECO:0000313" key="1">
    <source>
        <dbReference type="EMBL" id="AGG90941.1"/>
    </source>
</evidence>
<dbReference type="STRING" id="666685.R2APBS1_3890"/>
<proteinExistence type="predicted"/>
<organism evidence="1 2">
    <name type="scientific">Rhodanobacter denitrificans</name>
    <dbReference type="NCBI Taxonomy" id="666685"/>
    <lineage>
        <taxon>Bacteria</taxon>
        <taxon>Pseudomonadati</taxon>
        <taxon>Pseudomonadota</taxon>
        <taxon>Gammaproteobacteria</taxon>
        <taxon>Lysobacterales</taxon>
        <taxon>Rhodanobacteraceae</taxon>
        <taxon>Rhodanobacter</taxon>
    </lineage>
</organism>
<sequence length="697" mass="79136">MDGDGVTSNFSRILHPNKGYLCKPIDFVELWIGASEKLTGAGRKSWNGGFEGRRDLADLVWPALQTLARDWGQSSLVQAAAALRSFWRFLDSYEAVFEGEITRDVLGGALGQLWLYPPPGVRGGTPRPGYYSLVAQILKMALGPTQFHWPNAPRSISNDKDIPAEEEARAAFHLLAEQAKKIFRRWKRADELAQQGRNLLDIPRKQQGKDGRMLHFYVTESDIHATYRAIIQRLGDPLPRSTQICALFGLVEKKGVPPWWHRTGLNLDDAQYGLYPSPSDLYCLSQLFMARTGWNPSTVYSIDISNPLWARIHGRPDNDIWVIESWKERSKGWQTTLCRGRVQTGPLHIVQALIDRTKPLRDLLATGAHRLSTDASVDVDAARLSSFVKTSPWLAAGNNRFSGRVVSINRSQPNEASSWFRQKVVAHNAQAEERNVEIDKDNAAAAIKNALLAKTNATLPIGQLKPLVTIRRRAIAIPLTFVPSDWRDVFATHVFQESRYSMVMVQWALGQRHLTSTRHYLRNRLWRQFSEKRLQQAQEVLFEELGAGRCDPTILHARLELGIVPNEEQLSRLERFRMKATPAGYVCSTPYTPPREIDPNNPLDGKTPCRAGTRCPGCPRGYAFDARRMVLRLVELEKIRASVSVVIWSESQLSADLDQLRIDLEQWSADEVAEYRVFWEEEIRNARYHLDPWSSFN</sequence>
<dbReference type="eggNOG" id="COG2919">
    <property type="taxonomic scope" value="Bacteria"/>
</dbReference>
<evidence type="ECO:0008006" key="3">
    <source>
        <dbReference type="Google" id="ProtNLM"/>
    </source>
</evidence>
<dbReference type="Proteomes" id="UP000011859">
    <property type="component" value="Chromosome"/>
</dbReference>
<name>M4NU10_9GAMM</name>